<evidence type="ECO:0000256" key="1">
    <source>
        <dbReference type="SAM" id="MobiDB-lite"/>
    </source>
</evidence>
<evidence type="ECO:0000313" key="2">
    <source>
        <dbReference type="EMBL" id="MQL96640.1"/>
    </source>
</evidence>
<dbReference type="AlphaFoldDB" id="A0A843VSY3"/>
<accession>A0A843VSY3</accession>
<feature type="region of interest" description="Disordered" evidence="1">
    <location>
        <begin position="1"/>
        <end position="40"/>
    </location>
</feature>
<dbReference type="Proteomes" id="UP000652761">
    <property type="component" value="Unassembled WGS sequence"/>
</dbReference>
<proteinExistence type="predicted"/>
<sequence length="62" mass="6918">MASSSPHLKARSQGPKQGEEKKGELQGDVSRLKTSPNPKVKLMMDYAGLQDWSNKSIRNDFN</sequence>
<evidence type="ECO:0000313" key="3">
    <source>
        <dbReference type="Proteomes" id="UP000652761"/>
    </source>
</evidence>
<keyword evidence="3" id="KW-1185">Reference proteome</keyword>
<protein>
    <submittedName>
        <fullName evidence="2">Uncharacterized protein</fullName>
    </submittedName>
</protein>
<organism evidence="2 3">
    <name type="scientific">Colocasia esculenta</name>
    <name type="common">Wild taro</name>
    <name type="synonym">Arum esculentum</name>
    <dbReference type="NCBI Taxonomy" id="4460"/>
    <lineage>
        <taxon>Eukaryota</taxon>
        <taxon>Viridiplantae</taxon>
        <taxon>Streptophyta</taxon>
        <taxon>Embryophyta</taxon>
        <taxon>Tracheophyta</taxon>
        <taxon>Spermatophyta</taxon>
        <taxon>Magnoliopsida</taxon>
        <taxon>Liliopsida</taxon>
        <taxon>Araceae</taxon>
        <taxon>Aroideae</taxon>
        <taxon>Colocasieae</taxon>
        <taxon>Colocasia</taxon>
    </lineage>
</organism>
<reference evidence="2" key="1">
    <citation type="submission" date="2017-07" db="EMBL/GenBank/DDBJ databases">
        <title>Taro Niue Genome Assembly and Annotation.</title>
        <authorList>
            <person name="Atibalentja N."/>
            <person name="Keating K."/>
            <person name="Fields C.J."/>
        </authorList>
    </citation>
    <scope>NUCLEOTIDE SEQUENCE</scope>
    <source>
        <strain evidence="2">Niue_2</strain>
        <tissue evidence="2">Leaf</tissue>
    </source>
</reference>
<dbReference type="EMBL" id="NMUH01001941">
    <property type="protein sequence ID" value="MQL96640.1"/>
    <property type="molecule type" value="Genomic_DNA"/>
</dbReference>
<gene>
    <name evidence="2" type="ORF">Taro_029322</name>
</gene>
<name>A0A843VSY3_COLES</name>
<comment type="caution">
    <text evidence="2">The sequence shown here is derived from an EMBL/GenBank/DDBJ whole genome shotgun (WGS) entry which is preliminary data.</text>
</comment>